<reference evidence="2 3" key="1">
    <citation type="submission" date="2019-05" db="EMBL/GenBank/DDBJ databases">
        <title>Another draft genome of Portunus trituberculatus and its Hox gene families provides insights of decapod evolution.</title>
        <authorList>
            <person name="Jeong J.-H."/>
            <person name="Song I."/>
            <person name="Kim S."/>
            <person name="Choi T."/>
            <person name="Kim D."/>
            <person name="Ryu S."/>
            <person name="Kim W."/>
        </authorList>
    </citation>
    <scope>NUCLEOTIDE SEQUENCE [LARGE SCALE GENOMIC DNA]</scope>
    <source>
        <tissue evidence="2">Muscle</tissue>
    </source>
</reference>
<comment type="caution">
    <text evidence="2">The sequence shown here is derived from an EMBL/GenBank/DDBJ whole genome shotgun (WGS) entry which is preliminary data.</text>
</comment>
<name>A0A5B7DTC4_PORTR</name>
<sequence length="106" mass="11202">MPQYPSSSASGGKRHERDPMEGNAKTQLPATCASQQSVIGLSYVNNAPVSPSGNGNLDWLSNLLSVLTDKLHKPTDPPMSSGTNFKGFPDFSPSEDEVAEASRVPA</sequence>
<feature type="region of interest" description="Disordered" evidence="1">
    <location>
        <begin position="1"/>
        <end position="31"/>
    </location>
</feature>
<accession>A0A5B7DTC4</accession>
<feature type="region of interest" description="Disordered" evidence="1">
    <location>
        <begin position="73"/>
        <end position="106"/>
    </location>
</feature>
<feature type="compositionally biased region" description="Polar residues" evidence="1">
    <location>
        <begin position="1"/>
        <end position="10"/>
    </location>
</feature>
<evidence type="ECO:0000313" key="2">
    <source>
        <dbReference type="EMBL" id="MPC24327.1"/>
    </source>
</evidence>
<evidence type="ECO:0000256" key="1">
    <source>
        <dbReference type="SAM" id="MobiDB-lite"/>
    </source>
</evidence>
<keyword evidence="3" id="KW-1185">Reference proteome</keyword>
<dbReference type="AlphaFoldDB" id="A0A5B7DTC4"/>
<gene>
    <name evidence="2" type="ORF">E2C01_017408</name>
</gene>
<protein>
    <submittedName>
        <fullName evidence="2">Uncharacterized protein</fullName>
    </submittedName>
</protein>
<dbReference type="EMBL" id="VSRR010001317">
    <property type="protein sequence ID" value="MPC24327.1"/>
    <property type="molecule type" value="Genomic_DNA"/>
</dbReference>
<organism evidence="2 3">
    <name type="scientific">Portunus trituberculatus</name>
    <name type="common">Swimming crab</name>
    <name type="synonym">Neptunus trituberculatus</name>
    <dbReference type="NCBI Taxonomy" id="210409"/>
    <lineage>
        <taxon>Eukaryota</taxon>
        <taxon>Metazoa</taxon>
        <taxon>Ecdysozoa</taxon>
        <taxon>Arthropoda</taxon>
        <taxon>Crustacea</taxon>
        <taxon>Multicrustacea</taxon>
        <taxon>Malacostraca</taxon>
        <taxon>Eumalacostraca</taxon>
        <taxon>Eucarida</taxon>
        <taxon>Decapoda</taxon>
        <taxon>Pleocyemata</taxon>
        <taxon>Brachyura</taxon>
        <taxon>Eubrachyura</taxon>
        <taxon>Portunoidea</taxon>
        <taxon>Portunidae</taxon>
        <taxon>Portuninae</taxon>
        <taxon>Portunus</taxon>
    </lineage>
</organism>
<evidence type="ECO:0000313" key="3">
    <source>
        <dbReference type="Proteomes" id="UP000324222"/>
    </source>
</evidence>
<proteinExistence type="predicted"/>
<dbReference type="Proteomes" id="UP000324222">
    <property type="component" value="Unassembled WGS sequence"/>
</dbReference>